<dbReference type="Pfam" id="PF13186">
    <property type="entry name" value="SPASM"/>
    <property type="match status" value="1"/>
</dbReference>
<protein>
    <submittedName>
        <fullName evidence="9">Tungsten cofactor oxidoreducase radical SAM maturase</fullName>
    </submittedName>
</protein>
<evidence type="ECO:0000256" key="1">
    <source>
        <dbReference type="ARBA" id="ARBA00001966"/>
    </source>
</evidence>
<dbReference type="GO" id="GO:0046872">
    <property type="term" value="F:metal ion binding"/>
    <property type="evidence" value="ECO:0007669"/>
    <property type="project" value="UniProtKB-KW"/>
</dbReference>
<keyword evidence="2" id="KW-0004">4Fe-4S</keyword>
<dbReference type="SFLD" id="SFLDG01067">
    <property type="entry name" value="SPASM/twitch_domain_containing"/>
    <property type="match status" value="1"/>
</dbReference>
<dbReference type="InterPro" id="IPR050377">
    <property type="entry name" value="Radical_SAM_PqqE_MftC-like"/>
</dbReference>
<keyword evidence="7" id="KW-0175">Coiled coil</keyword>
<feature type="coiled-coil region" evidence="7">
    <location>
        <begin position="136"/>
        <end position="163"/>
    </location>
</feature>
<proteinExistence type="predicted"/>
<dbReference type="NCBIfam" id="TIGR04317">
    <property type="entry name" value="W_rSAM_matur"/>
    <property type="match status" value="1"/>
</dbReference>
<evidence type="ECO:0000256" key="4">
    <source>
        <dbReference type="ARBA" id="ARBA00022723"/>
    </source>
</evidence>
<dbReference type="Gene3D" id="3.20.20.70">
    <property type="entry name" value="Aldolase class I"/>
    <property type="match status" value="1"/>
</dbReference>
<dbReference type="Pfam" id="PF04055">
    <property type="entry name" value="Radical_SAM"/>
    <property type="match status" value="1"/>
</dbReference>
<dbReference type="InterPro" id="IPR023885">
    <property type="entry name" value="4Fe4S-binding_SPASM_dom"/>
</dbReference>
<evidence type="ECO:0000313" key="9">
    <source>
        <dbReference type="EMBL" id="SCY39759.1"/>
    </source>
</evidence>
<dbReference type="Proteomes" id="UP000198636">
    <property type="component" value="Unassembled WGS sequence"/>
</dbReference>
<feature type="domain" description="Radical SAM core" evidence="8">
    <location>
        <begin position="13"/>
        <end position="228"/>
    </location>
</feature>
<keyword evidence="5" id="KW-0408">Iron</keyword>
<dbReference type="SFLD" id="SFLDS00029">
    <property type="entry name" value="Radical_SAM"/>
    <property type="match status" value="1"/>
</dbReference>
<dbReference type="PROSITE" id="PS51918">
    <property type="entry name" value="RADICAL_SAM"/>
    <property type="match status" value="1"/>
</dbReference>
<evidence type="ECO:0000256" key="5">
    <source>
        <dbReference type="ARBA" id="ARBA00023004"/>
    </source>
</evidence>
<dbReference type="InterPro" id="IPR006638">
    <property type="entry name" value="Elp3/MiaA/NifB-like_rSAM"/>
</dbReference>
<reference evidence="9 10" key="1">
    <citation type="submission" date="2016-10" db="EMBL/GenBank/DDBJ databases">
        <authorList>
            <person name="de Groot N.N."/>
        </authorList>
    </citation>
    <scope>NUCLEOTIDE SEQUENCE [LARGE SCALE GENOMIC DNA]</scope>
    <source>
        <strain evidence="9 10">DSM 18978</strain>
    </source>
</reference>
<keyword evidence="4" id="KW-0479">Metal-binding</keyword>
<evidence type="ECO:0000256" key="7">
    <source>
        <dbReference type="SAM" id="Coils"/>
    </source>
</evidence>
<dbReference type="InterPro" id="IPR027604">
    <property type="entry name" value="W_rSAM_matur"/>
</dbReference>
<evidence type="ECO:0000256" key="3">
    <source>
        <dbReference type="ARBA" id="ARBA00022691"/>
    </source>
</evidence>
<dbReference type="SFLD" id="SFLDF00570">
    <property type="entry name" value="tungsten_cofactor_oxidoreducas"/>
    <property type="match status" value="1"/>
</dbReference>
<evidence type="ECO:0000256" key="2">
    <source>
        <dbReference type="ARBA" id="ARBA00022485"/>
    </source>
</evidence>
<dbReference type="OrthoDB" id="9810775at2"/>
<dbReference type="PANTHER" id="PTHR11228">
    <property type="entry name" value="RADICAL SAM DOMAIN PROTEIN"/>
    <property type="match status" value="1"/>
</dbReference>
<dbReference type="STRING" id="1120976.SAMN03080606_01450"/>
<keyword evidence="3" id="KW-0949">S-adenosyl-L-methionine</keyword>
<dbReference type="GO" id="GO:0003824">
    <property type="term" value="F:catalytic activity"/>
    <property type="evidence" value="ECO:0007669"/>
    <property type="project" value="InterPro"/>
</dbReference>
<sequence length="359" mass="41652">MRKLGYEVNYINSDSIKKIYLELTDRCNLDCTICYRKSWEKSYDDMSDEVYQSFIKNIKEINGLEEIVLGGIGEPTYYGSVLKALEDLKEYKLHITTNGTLLEEQLIEKIVECVDGITISVDGVDQYYKNIRGVSLDTVAAGIKKLQEAKKRLKKETPFLQLQFVASTENIDNISQVIDFAADLNCHRVVISSLIPQEYGNKDKILYTLENNTKLKEIWHKTRNYALRKGITVQLPNTHLKTERRCNFIDDITTYVTSNGDVTSCYRLSHDYEEYTFGRRKQVQKHSFGNILEESLLDIWNKKEYQQFRYIVHNNLYPSCMDCDLVEGCELTKSTFEDCYGCMPTCADCLWSRQFVVCP</sequence>
<dbReference type="AlphaFoldDB" id="A0A1G5FKG3"/>
<dbReference type="InterPro" id="IPR034391">
    <property type="entry name" value="AdoMet-like_SPASM_containing"/>
</dbReference>
<evidence type="ECO:0000313" key="10">
    <source>
        <dbReference type="Proteomes" id="UP000198636"/>
    </source>
</evidence>
<dbReference type="CDD" id="cd21121">
    <property type="entry name" value="SPASM_Cmo-like"/>
    <property type="match status" value="1"/>
</dbReference>
<dbReference type="PANTHER" id="PTHR11228:SF34">
    <property type="entry name" value="TUNGSTEN-CONTAINING ALDEHYDE FERREDOXIN OXIDOREDUCTASE COFACTOR MODIFYING PROTEIN"/>
    <property type="match status" value="1"/>
</dbReference>
<dbReference type="GO" id="GO:0051536">
    <property type="term" value="F:iron-sulfur cluster binding"/>
    <property type="evidence" value="ECO:0007669"/>
    <property type="project" value="UniProtKB-KW"/>
</dbReference>
<dbReference type="SFLD" id="SFLDG01387">
    <property type="entry name" value="BtrN-like_SPASM_domain_contain"/>
    <property type="match status" value="1"/>
</dbReference>
<dbReference type="CDD" id="cd01335">
    <property type="entry name" value="Radical_SAM"/>
    <property type="match status" value="1"/>
</dbReference>
<accession>A0A1G5FKG3</accession>
<dbReference type="InterPro" id="IPR058240">
    <property type="entry name" value="rSAM_sf"/>
</dbReference>
<dbReference type="SUPFAM" id="SSF102114">
    <property type="entry name" value="Radical SAM enzymes"/>
    <property type="match status" value="1"/>
</dbReference>
<comment type="cofactor">
    <cofactor evidence="1">
        <name>[4Fe-4S] cluster</name>
        <dbReference type="ChEBI" id="CHEBI:49883"/>
    </cofactor>
</comment>
<dbReference type="InterPro" id="IPR007197">
    <property type="entry name" value="rSAM"/>
</dbReference>
<dbReference type="InterPro" id="IPR013785">
    <property type="entry name" value="Aldolase_TIM"/>
</dbReference>
<evidence type="ECO:0000259" key="8">
    <source>
        <dbReference type="PROSITE" id="PS51918"/>
    </source>
</evidence>
<dbReference type="SMART" id="SM00729">
    <property type="entry name" value="Elp3"/>
    <property type="match status" value="1"/>
</dbReference>
<evidence type="ECO:0000256" key="6">
    <source>
        <dbReference type="ARBA" id="ARBA00023014"/>
    </source>
</evidence>
<dbReference type="EMBL" id="FMUS01000007">
    <property type="protein sequence ID" value="SCY39759.1"/>
    <property type="molecule type" value="Genomic_DNA"/>
</dbReference>
<keyword evidence="6" id="KW-0411">Iron-sulfur</keyword>
<name>A0A1G5FKG3_9FIRM</name>
<gene>
    <name evidence="9" type="ORF">SAMN03080606_01450</name>
</gene>
<organism evidence="9 10">
    <name type="scientific">Alkaliphilus peptidifermentans DSM 18978</name>
    <dbReference type="NCBI Taxonomy" id="1120976"/>
    <lineage>
        <taxon>Bacteria</taxon>
        <taxon>Bacillati</taxon>
        <taxon>Bacillota</taxon>
        <taxon>Clostridia</taxon>
        <taxon>Peptostreptococcales</taxon>
        <taxon>Natronincolaceae</taxon>
        <taxon>Alkaliphilus</taxon>
    </lineage>
</organism>
<dbReference type="RefSeq" id="WP_091541681.1">
    <property type="nucleotide sequence ID" value="NZ_FMUS01000007.1"/>
</dbReference>
<keyword evidence="10" id="KW-1185">Reference proteome</keyword>